<comment type="caution">
    <text evidence="1">The sequence shown here is derived from an EMBL/GenBank/DDBJ whole genome shotgun (WGS) entry which is preliminary data.</text>
</comment>
<gene>
    <name evidence="1" type="ORF">BU25DRAFT_415927</name>
</gene>
<dbReference type="EMBL" id="MU006752">
    <property type="protein sequence ID" value="KAF2621732.1"/>
    <property type="molecule type" value="Genomic_DNA"/>
</dbReference>
<proteinExistence type="predicted"/>
<reference evidence="1" key="1">
    <citation type="journal article" date="2020" name="Stud. Mycol.">
        <title>101 Dothideomycetes genomes: a test case for predicting lifestyles and emergence of pathogens.</title>
        <authorList>
            <person name="Haridas S."/>
            <person name="Albert R."/>
            <person name="Binder M."/>
            <person name="Bloem J."/>
            <person name="Labutti K."/>
            <person name="Salamov A."/>
            <person name="Andreopoulos B."/>
            <person name="Baker S."/>
            <person name="Barry K."/>
            <person name="Bills G."/>
            <person name="Bluhm B."/>
            <person name="Cannon C."/>
            <person name="Castanera R."/>
            <person name="Culley D."/>
            <person name="Daum C."/>
            <person name="Ezra D."/>
            <person name="Gonzalez J."/>
            <person name="Henrissat B."/>
            <person name="Kuo A."/>
            <person name="Liang C."/>
            <person name="Lipzen A."/>
            <person name="Lutzoni F."/>
            <person name="Magnuson J."/>
            <person name="Mondo S."/>
            <person name="Nolan M."/>
            <person name="Ohm R."/>
            <person name="Pangilinan J."/>
            <person name="Park H.-J."/>
            <person name="Ramirez L."/>
            <person name="Alfaro M."/>
            <person name="Sun H."/>
            <person name="Tritt A."/>
            <person name="Yoshinaga Y."/>
            <person name="Zwiers L.-H."/>
            <person name="Turgeon B."/>
            <person name="Goodwin S."/>
            <person name="Spatafora J."/>
            <person name="Crous P."/>
            <person name="Grigoriev I."/>
        </authorList>
    </citation>
    <scope>NUCLEOTIDE SEQUENCE</scope>
    <source>
        <strain evidence="1">CBS 525.71</strain>
    </source>
</reference>
<protein>
    <submittedName>
        <fullName evidence="1">Uncharacterized protein</fullName>
    </submittedName>
</protein>
<evidence type="ECO:0000313" key="1">
    <source>
        <dbReference type="EMBL" id="KAF2621732.1"/>
    </source>
</evidence>
<dbReference type="Proteomes" id="UP000799754">
    <property type="component" value="Unassembled WGS sequence"/>
</dbReference>
<name>A0ACB6RK59_9PLEO</name>
<organism evidence="1 2">
    <name type="scientific">Macroventuria anomochaeta</name>
    <dbReference type="NCBI Taxonomy" id="301207"/>
    <lineage>
        <taxon>Eukaryota</taxon>
        <taxon>Fungi</taxon>
        <taxon>Dikarya</taxon>
        <taxon>Ascomycota</taxon>
        <taxon>Pezizomycotina</taxon>
        <taxon>Dothideomycetes</taxon>
        <taxon>Pleosporomycetidae</taxon>
        <taxon>Pleosporales</taxon>
        <taxon>Pleosporineae</taxon>
        <taxon>Didymellaceae</taxon>
        <taxon>Macroventuria</taxon>
    </lineage>
</organism>
<evidence type="ECO:0000313" key="2">
    <source>
        <dbReference type="Proteomes" id="UP000799754"/>
    </source>
</evidence>
<sequence>MARTINSTRRVLRAKSHCGKGYRRSFGIPAPSISTIVTRSQTKALAQTPSKPKFGKGAKTTKRRKRLDPWYPKRKVNKNPKPRAPQPTHFTCRICISHLPSADFIRWIPPKRARYSVPLDVPLPCVPHLARNPSRRNIDPICKTCVGSFMAAQLDTLGARRVGVGCIEPGCETPWPWEMVIKYFPVSKLEAYNLASFEHWRTDAGLSTCLSPTCDSTGLLDPSAPGYPQVQCNSCTFRSCASCLTPWHLDQTCAEVSAAAMNAQMSDAEKDTLALMQSKDGKRCPNCQLVIEKDGGCPSMYCVGCKKYFNWETAASAVPGTKKALPVASGQGYWQIPGTVVCELDGLEGKVPPVDISAYNFGAFPIPMPLPDEDDMDL</sequence>
<accession>A0ACB6RK59</accession>
<keyword evidence="2" id="KW-1185">Reference proteome</keyword>